<dbReference type="OMA" id="VNDSHSY"/>
<dbReference type="GO" id="GO:0019887">
    <property type="term" value="F:protein kinase regulator activity"/>
    <property type="evidence" value="ECO:0007669"/>
    <property type="project" value="TreeGrafter"/>
</dbReference>
<evidence type="ECO:0000256" key="3">
    <source>
        <dbReference type="ARBA" id="ARBA00023122"/>
    </source>
</evidence>
<evidence type="ECO:0000313" key="8">
    <source>
        <dbReference type="Proteomes" id="UP000261580"/>
    </source>
</evidence>
<dbReference type="GO" id="GO:0006633">
    <property type="term" value="P:fatty acid biosynthetic process"/>
    <property type="evidence" value="ECO:0007669"/>
    <property type="project" value="UniProtKB-KW"/>
</dbReference>
<keyword evidence="4" id="KW-0444">Lipid biosynthesis</keyword>
<dbReference type="InterPro" id="IPR050511">
    <property type="entry name" value="AMPK_gamma/SDS23_families"/>
</dbReference>
<dbReference type="Bgee" id="ENSNBRG00000013063">
    <property type="expression patterns" value="Expressed in brain and 7 other cell types or tissues"/>
</dbReference>
<dbReference type="STRING" id="32507.ENSNBRP00000016923"/>
<proteinExistence type="inferred from homology"/>
<evidence type="ECO:0000256" key="1">
    <source>
        <dbReference type="ARBA" id="ARBA00006750"/>
    </source>
</evidence>
<dbReference type="InterPro" id="IPR046342">
    <property type="entry name" value="CBS_dom_sf"/>
</dbReference>
<dbReference type="GO" id="GO:0031588">
    <property type="term" value="C:nucleotide-activated protein kinase complex"/>
    <property type="evidence" value="ECO:0007669"/>
    <property type="project" value="TreeGrafter"/>
</dbReference>
<dbReference type="Gene3D" id="3.10.580.10">
    <property type="entry name" value="CBS-domain"/>
    <property type="match status" value="1"/>
</dbReference>
<keyword evidence="4" id="KW-0443">Lipid metabolism</keyword>
<reference evidence="7" key="1">
    <citation type="submission" date="2025-08" db="UniProtKB">
        <authorList>
            <consortium name="Ensembl"/>
        </authorList>
    </citation>
    <scope>IDENTIFICATION</scope>
</reference>
<organism evidence="7 8">
    <name type="scientific">Neolamprologus brichardi</name>
    <name type="common">Fairy cichlid</name>
    <name type="synonym">Lamprologus brichardi</name>
    <dbReference type="NCBI Taxonomy" id="32507"/>
    <lineage>
        <taxon>Eukaryota</taxon>
        <taxon>Metazoa</taxon>
        <taxon>Chordata</taxon>
        <taxon>Craniata</taxon>
        <taxon>Vertebrata</taxon>
        <taxon>Euteleostomi</taxon>
        <taxon>Actinopterygii</taxon>
        <taxon>Neopterygii</taxon>
        <taxon>Teleostei</taxon>
        <taxon>Neoteleostei</taxon>
        <taxon>Acanthomorphata</taxon>
        <taxon>Ovalentaria</taxon>
        <taxon>Cichlomorphae</taxon>
        <taxon>Cichliformes</taxon>
        <taxon>Cichlidae</taxon>
        <taxon>African cichlids</taxon>
        <taxon>Pseudocrenilabrinae</taxon>
        <taxon>Lamprologini</taxon>
        <taxon>Neolamprologus</taxon>
    </lineage>
</organism>
<dbReference type="Proteomes" id="UP000261580">
    <property type="component" value="Unassembled WGS sequence"/>
</dbReference>
<dbReference type="AlphaFoldDB" id="A0A3Q4H9V2"/>
<comment type="subunit">
    <text evidence="5">AMPK is a heterotrimer of an alpha catalytic subunit (PRKAA1 or PRKAA2), a beta (PRKAB1 or PRKAB2) and a gamma non-catalytic subunits (PRKAG1, PRKAG2 or PRKAG3). Interacts with FNIP1 and FNIP2.</text>
</comment>
<dbReference type="GO" id="GO:0016208">
    <property type="term" value="F:AMP binding"/>
    <property type="evidence" value="ECO:0007669"/>
    <property type="project" value="TreeGrafter"/>
</dbReference>
<evidence type="ECO:0000256" key="4">
    <source>
        <dbReference type="ARBA" id="ARBA00023160"/>
    </source>
</evidence>
<keyword evidence="8" id="KW-1185">Reference proteome</keyword>
<reference evidence="7" key="2">
    <citation type="submission" date="2025-09" db="UniProtKB">
        <authorList>
            <consortium name="Ensembl"/>
        </authorList>
    </citation>
    <scope>IDENTIFICATION</scope>
</reference>
<dbReference type="GO" id="GO:0019901">
    <property type="term" value="F:protein kinase binding"/>
    <property type="evidence" value="ECO:0007669"/>
    <property type="project" value="TreeGrafter"/>
</dbReference>
<name>A0A3Q4H9V2_NEOBR</name>
<keyword evidence="2" id="KW-0677">Repeat</keyword>
<feature type="domain" description="CBS" evidence="6">
    <location>
        <begin position="43"/>
        <end position="73"/>
    </location>
</feature>
<dbReference type="InterPro" id="IPR000644">
    <property type="entry name" value="CBS_dom"/>
</dbReference>
<dbReference type="Pfam" id="PF00571">
    <property type="entry name" value="CBS"/>
    <property type="match status" value="1"/>
</dbReference>
<sequence length="91" mass="10756">MLTITDFINILTRYYKSPMVQIYELEEHKIETWRELYLQETFKPLVHISPDASVFEAVHSLIKNKIHRLPVIDPVNDSHSYLMPNCIILNS</sequence>
<dbReference type="GO" id="GO:0005634">
    <property type="term" value="C:nucleus"/>
    <property type="evidence" value="ECO:0007669"/>
    <property type="project" value="TreeGrafter"/>
</dbReference>
<dbReference type="SUPFAM" id="SSF54631">
    <property type="entry name" value="CBS-domain pair"/>
    <property type="match status" value="1"/>
</dbReference>
<keyword evidence="4" id="KW-0275">Fatty acid biosynthesis</keyword>
<protein>
    <recommendedName>
        <fullName evidence="6">CBS domain-containing protein</fullName>
    </recommendedName>
</protein>
<dbReference type="PANTHER" id="PTHR13780">
    <property type="entry name" value="AMP-ACTIVATED PROTEIN KINASE, GAMMA REGULATORY SUBUNIT"/>
    <property type="match status" value="1"/>
</dbReference>
<keyword evidence="4" id="KW-0276">Fatty acid metabolism</keyword>
<dbReference type="GO" id="GO:0005737">
    <property type="term" value="C:cytoplasm"/>
    <property type="evidence" value="ECO:0007669"/>
    <property type="project" value="TreeGrafter"/>
</dbReference>
<evidence type="ECO:0000256" key="2">
    <source>
        <dbReference type="ARBA" id="ARBA00022737"/>
    </source>
</evidence>
<evidence type="ECO:0000256" key="5">
    <source>
        <dbReference type="ARBA" id="ARBA00025878"/>
    </source>
</evidence>
<accession>A0A3Q4H9V2</accession>
<keyword evidence="3" id="KW-0129">CBS domain</keyword>
<comment type="similarity">
    <text evidence="1">Belongs to the 5'-AMP-activated protein kinase gamma subunit family.</text>
</comment>
<dbReference type="GeneTree" id="ENSGT00950000183019"/>
<evidence type="ECO:0000259" key="6">
    <source>
        <dbReference type="Pfam" id="PF00571"/>
    </source>
</evidence>
<dbReference type="Ensembl" id="ENSNBRT00000017381.1">
    <property type="protein sequence ID" value="ENSNBRP00000016923.1"/>
    <property type="gene ID" value="ENSNBRG00000013063.1"/>
</dbReference>
<evidence type="ECO:0000313" key="7">
    <source>
        <dbReference type="Ensembl" id="ENSNBRP00000016923.1"/>
    </source>
</evidence>
<dbReference type="PANTHER" id="PTHR13780:SF122">
    <property type="entry name" value="5'-AMP-ACTIVATED PROTEIN KINASE SUBUNIT GAMMA-2"/>
    <property type="match status" value="1"/>
</dbReference>